<dbReference type="SUPFAM" id="SSF81333">
    <property type="entry name" value="F1F0 ATP synthase subunit C"/>
    <property type="match status" value="1"/>
</dbReference>
<dbReference type="AlphaFoldDB" id="A0AAX4JBI0"/>
<keyword evidence="6 10" id="KW-0406">Ion transport</keyword>
<sequence>MESNLLMNEESLKTMLKGMAVVLAMLPTLIGVAYGLVHGATGICKAADYSVDLIHAIMPMGFISAPSIFSIIMFFYITVTKVTSINHGIRMLVSCTIQGVGNCFGAYCIGKMACSASVTKAQQKKFNGSFFLIMVFGEIVALFSLVGGMIFLSLGA</sequence>
<evidence type="ECO:0000256" key="8">
    <source>
        <dbReference type="ARBA" id="ARBA00045519"/>
    </source>
</evidence>
<dbReference type="EMBL" id="CP142729">
    <property type="protein sequence ID" value="WUR03262.1"/>
    <property type="molecule type" value="Genomic_DNA"/>
</dbReference>
<evidence type="ECO:0000256" key="7">
    <source>
        <dbReference type="ARBA" id="ARBA00023136"/>
    </source>
</evidence>
<evidence type="ECO:0000256" key="1">
    <source>
        <dbReference type="ARBA" id="ARBA00004141"/>
    </source>
</evidence>
<comment type="subunit">
    <text evidence="9 10">V-ATPase is a heteromultimeric enzyme composed of a peripheral catalytic V1 complex (components A to H) attached to an integral membrane V0 proton pore complex (components: a, c, c', c'', d, e, f and VOA1). The decameric c-ring forms the proton-conducting pore, and is composed of eight proteolipid subunits c, one subunit c' and one subunit c''.</text>
</comment>
<dbReference type="PRINTS" id="PR00122">
    <property type="entry name" value="VACATPASE"/>
</dbReference>
<accession>A0AAX4JBI0</accession>
<feature type="transmembrane region" description="Helical" evidence="10">
    <location>
        <begin position="20"/>
        <end position="41"/>
    </location>
</feature>
<dbReference type="GeneID" id="90541080"/>
<dbReference type="Pfam" id="PF00137">
    <property type="entry name" value="ATP-synt_C"/>
    <property type="match status" value="1"/>
</dbReference>
<evidence type="ECO:0000256" key="3">
    <source>
        <dbReference type="ARBA" id="ARBA00022448"/>
    </source>
</evidence>
<dbReference type="GO" id="GO:0033179">
    <property type="term" value="C:proton-transporting V-type ATPase, V0 domain"/>
    <property type="evidence" value="ECO:0007669"/>
    <property type="project" value="InterPro"/>
</dbReference>
<feature type="transmembrane region" description="Helical" evidence="10">
    <location>
        <begin position="130"/>
        <end position="154"/>
    </location>
</feature>
<evidence type="ECO:0000313" key="13">
    <source>
        <dbReference type="Proteomes" id="UP001334084"/>
    </source>
</evidence>
<dbReference type="Proteomes" id="UP001334084">
    <property type="component" value="Chromosome 4"/>
</dbReference>
<dbReference type="InterPro" id="IPR035921">
    <property type="entry name" value="F/V-ATP_Csub_sf"/>
</dbReference>
<comment type="function">
    <text evidence="10">Proton-conducting pore forming of the V0 complex of vacuolar(H+)-ATPase (V-ATPase), a multisubunit enzyme composed of a peripheral complex (V1) that hydrolyzes ATP and a membrane integral complex (V0) that translocates protons. V-ATPase is responsible for acidifying and maintaining the pH of intracellular compartments.</text>
</comment>
<gene>
    <name evidence="12" type="ORF">VNE69_04090</name>
</gene>
<keyword evidence="13" id="KW-1185">Reference proteome</keyword>
<comment type="subcellular location">
    <subcellularLocation>
        <location evidence="1">Membrane</location>
        <topology evidence="1">Multi-pass membrane protein</topology>
    </subcellularLocation>
</comment>
<proteinExistence type="inferred from homology"/>
<dbReference type="Gene3D" id="1.20.120.610">
    <property type="entry name" value="lithium bound rotor ring of v- atpase"/>
    <property type="match status" value="1"/>
</dbReference>
<protein>
    <submittedName>
        <fullName evidence="12">V-type proton ATPase subunit c (VMA3)</fullName>
    </submittedName>
</protein>
<evidence type="ECO:0000259" key="11">
    <source>
        <dbReference type="Pfam" id="PF00137"/>
    </source>
</evidence>
<dbReference type="InterPro" id="IPR002379">
    <property type="entry name" value="ATPase_proteolipid_c-like_dom"/>
</dbReference>
<dbReference type="RefSeq" id="XP_065329407.1">
    <property type="nucleotide sequence ID" value="XM_065473335.1"/>
</dbReference>
<keyword evidence="3 10" id="KW-0813">Transport</keyword>
<keyword evidence="5 10" id="KW-1133">Transmembrane helix</keyword>
<evidence type="ECO:0000256" key="10">
    <source>
        <dbReference type="RuleBase" id="RU363060"/>
    </source>
</evidence>
<dbReference type="KEGG" id="vnx:VNE69_04090"/>
<keyword evidence="7 10" id="KW-0472">Membrane</keyword>
<evidence type="ECO:0000256" key="4">
    <source>
        <dbReference type="ARBA" id="ARBA00022692"/>
    </source>
</evidence>
<dbReference type="GO" id="GO:0046961">
    <property type="term" value="F:proton-transporting ATPase activity, rotational mechanism"/>
    <property type="evidence" value="ECO:0007669"/>
    <property type="project" value="InterPro"/>
</dbReference>
<evidence type="ECO:0000313" key="12">
    <source>
        <dbReference type="EMBL" id="WUR03262.1"/>
    </source>
</evidence>
<feature type="domain" description="V-ATPase proteolipid subunit C-like" evidence="11">
    <location>
        <begin position="94"/>
        <end position="150"/>
    </location>
</feature>
<organism evidence="12 13">
    <name type="scientific">Vairimorpha necatrix</name>
    <dbReference type="NCBI Taxonomy" id="6039"/>
    <lineage>
        <taxon>Eukaryota</taxon>
        <taxon>Fungi</taxon>
        <taxon>Fungi incertae sedis</taxon>
        <taxon>Microsporidia</taxon>
        <taxon>Nosematidae</taxon>
        <taxon>Vairimorpha</taxon>
    </lineage>
</organism>
<evidence type="ECO:0000256" key="2">
    <source>
        <dbReference type="ARBA" id="ARBA00007296"/>
    </source>
</evidence>
<comment type="function">
    <text evidence="8">Proton-conducting pore forming subunit of the V0 complex of vacuolar(H+)-ATPase (V-ATPase), a multisubunit enzyme composed of a peripheral complex (V1) that hydrolyzes ATP and a membrane integral complex (V0) that translocates protons. V-ATPase is responsible for acidifying and maintaining the pH of intracellular compartments.</text>
</comment>
<evidence type="ECO:0000256" key="6">
    <source>
        <dbReference type="ARBA" id="ARBA00023065"/>
    </source>
</evidence>
<reference evidence="12" key="1">
    <citation type="journal article" date="2024" name="BMC Genomics">
        <title>Functional annotation of a divergent genome using sequence and structure-based similarity.</title>
        <authorList>
            <person name="Svedberg D."/>
            <person name="Winiger R.R."/>
            <person name="Berg A."/>
            <person name="Sharma H."/>
            <person name="Tellgren-Roth C."/>
            <person name="Debrunner-Vossbrinck B.A."/>
            <person name="Vossbrinck C.R."/>
            <person name="Barandun J."/>
        </authorList>
    </citation>
    <scope>NUCLEOTIDE SEQUENCE</scope>
    <source>
        <strain evidence="12">Illinois isolate</strain>
    </source>
</reference>
<feature type="transmembrane region" description="Helical" evidence="10">
    <location>
        <begin position="53"/>
        <end position="77"/>
    </location>
</feature>
<evidence type="ECO:0000256" key="5">
    <source>
        <dbReference type="ARBA" id="ARBA00022989"/>
    </source>
</evidence>
<comment type="similarity">
    <text evidence="2 10">Belongs to the V-ATPase proteolipid subunit family.</text>
</comment>
<dbReference type="InterPro" id="IPR000245">
    <property type="entry name" value="ATPase_proteolipid_csu"/>
</dbReference>
<name>A0AAX4JBI0_9MICR</name>
<evidence type="ECO:0000256" key="9">
    <source>
        <dbReference type="ARBA" id="ARBA00046480"/>
    </source>
</evidence>
<keyword evidence="4 10" id="KW-0812">Transmembrane</keyword>
<dbReference type="GO" id="GO:0005774">
    <property type="term" value="C:vacuolar membrane"/>
    <property type="evidence" value="ECO:0007669"/>
    <property type="project" value="UniProtKB-ARBA"/>
</dbReference>